<gene>
    <name evidence="4" type="ORF">HNQ61_000124</name>
</gene>
<dbReference type="Pfam" id="PF01433">
    <property type="entry name" value="Peptidase_M1"/>
    <property type="match status" value="1"/>
</dbReference>
<feature type="transmembrane region" description="Helical" evidence="2">
    <location>
        <begin position="453"/>
        <end position="472"/>
    </location>
</feature>
<dbReference type="SUPFAM" id="SSF55486">
    <property type="entry name" value="Metalloproteases ('zincins'), catalytic domain"/>
    <property type="match status" value="1"/>
</dbReference>
<feature type="transmembrane region" description="Helical" evidence="2">
    <location>
        <begin position="326"/>
        <end position="344"/>
    </location>
</feature>
<dbReference type="InterPro" id="IPR014782">
    <property type="entry name" value="Peptidase_M1_dom"/>
</dbReference>
<feature type="transmembrane region" description="Helical" evidence="2">
    <location>
        <begin position="111"/>
        <end position="138"/>
    </location>
</feature>
<feature type="transmembrane region" description="Helical" evidence="2">
    <location>
        <begin position="484"/>
        <end position="506"/>
    </location>
</feature>
<evidence type="ECO:0000256" key="1">
    <source>
        <dbReference type="SAM" id="MobiDB-lite"/>
    </source>
</evidence>
<evidence type="ECO:0000313" key="4">
    <source>
        <dbReference type="EMBL" id="MBB6068513.1"/>
    </source>
</evidence>
<organism evidence="4 5">
    <name type="scientific">Longimicrobium terrae</name>
    <dbReference type="NCBI Taxonomy" id="1639882"/>
    <lineage>
        <taxon>Bacteria</taxon>
        <taxon>Pseudomonadati</taxon>
        <taxon>Gemmatimonadota</taxon>
        <taxon>Longimicrobiia</taxon>
        <taxon>Longimicrobiales</taxon>
        <taxon>Longimicrobiaceae</taxon>
        <taxon>Longimicrobium</taxon>
    </lineage>
</organism>
<dbReference type="Pfam" id="PF12730">
    <property type="entry name" value="ABC2_membrane_4"/>
    <property type="match status" value="1"/>
</dbReference>
<keyword evidence="2" id="KW-0472">Membrane</keyword>
<feature type="region of interest" description="Disordered" evidence="1">
    <location>
        <begin position="1191"/>
        <end position="1244"/>
    </location>
</feature>
<dbReference type="GO" id="GO:0008237">
    <property type="term" value="F:metallopeptidase activity"/>
    <property type="evidence" value="ECO:0007669"/>
    <property type="project" value="InterPro"/>
</dbReference>
<dbReference type="RefSeq" id="WP_170030659.1">
    <property type="nucleotide sequence ID" value="NZ_JABDTL010000001.1"/>
</dbReference>
<dbReference type="EMBL" id="JACHIA010000001">
    <property type="protein sequence ID" value="MBB6068513.1"/>
    <property type="molecule type" value="Genomic_DNA"/>
</dbReference>
<reference evidence="4 5" key="1">
    <citation type="submission" date="2020-08" db="EMBL/GenBank/DDBJ databases">
        <title>Genomic Encyclopedia of Type Strains, Phase IV (KMG-IV): sequencing the most valuable type-strain genomes for metagenomic binning, comparative biology and taxonomic classification.</title>
        <authorList>
            <person name="Goeker M."/>
        </authorList>
    </citation>
    <scope>NUCLEOTIDE SEQUENCE [LARGE SCALE GENOMIC DNA]</scope>
    <source>
        <strain evidence="4 5">DSM 29007</strain>
    </source>
</reference>
<feature type="transmembrane region" description="Helical" evidence="2">
    <location>
        <begin position="21"/>
        <end position="40"/>
    </location>
</feature>
<comment type="caution">
    <text evidence="4">The sequence shown here is derived from an EMBL/GenBank/DDBJ whole genome shotgun (WGS) entry which is preliminary data.</text>
</comment>
<keyword evidence="2" id="KW-0812">Transmembrane</keyword>
<feature type="compositionally biased region" description="Basic and acidic residues" evidence="1">
    <location>
        <begin position="1227"/>
        <end position="1244"/>
    </location>
</feature>
<feature type="transmembrane region" description="Helical" evidence="2">
    <location>
        <begin position="570"/>
        <end position="590"/>
    </location>
</feature>
<sequence length="1244" mass="139590">MAVLLRLAGFELRHQLRRISTWAYFAVFFALSFIMTASTAGAWQSFEMGSPVLKANSPAGIASVMAVLAIVAVPVAAGLAGRAAFRDFETGIHPLFFTTPISKGAYLGGRYLGAVAANILVLLSLPLGAAAATVMPFVEAERIGSYGLGAYLIPFVLFVIPDILLTSAIFLSLAALTRRFAAVQAGGLALLVAWSVAAVFAAALDFNWWTQLSDPFGWAPLRWSLRYWSVDERNTLPLPLTAALLRNRLLWLALAAGVMAWTIRQFRFAQFVREEGGSPPPPPSEAPSLASVLRIPRPARAFDGGARARQVAAGARAGFMRIVRGPWFWILASLCVLFMLLMATDLGSIYGTRTFPVTYQVVDLLGTSFALFLVIIIAVYAGELVWEEREVRVAGIYDSMPIPNWVPLAGKAIALTAMVAVLMGVAMLCGMIIQSVRGYFHYEPGLYLKELFGLGLSSYALLVVLAMAIHTLANHKYVGHLGVILFFILMPFAVSAGLTHNLFIYSGTPTTFYSDMNGYGHTVRAWAWYMGFWALAAVLLLLIAHLFWVRGQETDGRWRLRLARARATRPVLATALGVAALMTATGGWIVHNTVTLNEWMPEKQAERIQADYEKQYRKYLTLPQPRVTDVKLDVDLFPERRSMRIRGVYRLVNRSGRPVDQIHVDLTSSLEVERMELGVPATPFIDDDQKGYHAFRLARPLAPGDSTELRFQIAYLARGFENEPSFFPVVENGTFFDNHWLPGIGYNEEGELADESARGRYGLRERPRARPIGDSAGLARNQVSRDADWIRFAATVSTSADQTAIAPGTLVREWRQGDRRYFQYRMDVPMLSFYSFQSARYAVRRDRWRDVQIEVFHHRGHEYNVARMIRAIQKSLDYYTAQFGPYQHKQIRIVEFPRYADYAQSFAGTVPYSEGIGFIADVRADDIDYPFFVTAHEMGHQWWGHQAVPADVQGAAMLSETLAEYSALMVMEKEFGREKIGRFLRFELDGYLKGRTEERRAEMPLALVENQQYIHYNKGALVMYALRDYVGEQRVNGAIRAYLEETRFRGAPYPTSRRLVDHLRAATPDSLAYLVDDLFNNITLWDLAALSARATALPDGRYDVDVMVDAYKERSDGLGRTTPVKINDWIEVGVFGADEDEPIYLRKYRFDGQARRFRIRVDERPTRAGIDPLNKLIDRDVEDNVMDVEGLRPTLLSRPPARRASPADTARRTPVRDTSRRGSARPDSVRRDSARRDSGAARPR</sequence>
<proteinExistence type="predicted"/>
<feature type="transmembrane region" description="Helical" evidence="2">
    <location>
        <begin position="245"/>
        <end position="263"/>
    </location>
</feature>
<dbReference type="AlphaFoldDB" id="A0A841GUA9"/>
<dbReference type="GO" id="GO:0008270">
    <property type="term" value="F:zinc ion binding"/>
    <property type="evidence" value="ECO:0007669"/>
    <property type="project" value="InterPro"/>
</dbReference>
<feature type="domain" description="Peptidase M1 membrane alanine aminopeptidase" evidence="3">
    <location>
        <begin position="872"/>
        <end position="1071"/>
    </location>
</feature>
<keyword evidence="5" id="KW-1185">Reference proteome</keyword>
<dbReference type="Proteomes" id="UP000582837">
    <property type="component" value="Unassembled WGS sequence"/>
</dbReference>
<keyword evidence="2" id="KW-1133">Transmembrane helix</keyword>
<name>A0A841GUA9_9BACT</name>
<feature type="transmembrane region" description="Helical" evidence="2">
    <location>
        <begin position="412"/>
        <end position="433"/>
    </location>
</feature>
<evidence type="ECO:0000259" key="3">
    <source>
        <dbReference type="Pfam" id="PF01433"/>
    </source>
</evidence>
<feature type="transmembrane region" description="Helical" evidence="2">
    <location>
        <begin position="150"/>
        <end position="176"/>
    </location>
</feature>
<feature type="transmembrane region" description="Helical" evidence="2">
    <location>
        <begin position="364"/>
        <end position="382"/>
    </location>
</feature>
<protein>
    <submittedName>
        <fullName evidence="4">ABC-type transport system involved in multi-copper enzyme maturation permease subunit</fullName>
    </submittedName>
</protein>
<dbReference type="Gene3D" id="1.10.390.10">
    <property type="entry name" value="Neutral Protease Domain 2"/>
    <property type="match status" value="1"/>
</dbReference>
<feature type="transmembrane region" description="Helical" evidence="2">
    <location>
        <begin position="526"/>
        <end position="549"/>
    </location>
</feature>
<feature type="transmembrane region" description="Helical" evidence="2">
    <location>
        <begin position="188"/>
        <end position="209"/>
    </location>
</feature>
<feature type="compositionally biased region" description="Basic and acidic residues" evidence="1">
    <location>
        <begin position="1209"/>
        <end position="1220"/>
    </location>
</feature>
<evidence type="ECO:0000313" key="5">
    <source>
        <dbReference type="Proteomes" id="UP000582837"/>
    </source>
</evidence>
<dbReference type="InterPro" id="IPR027268">
    <property type="entry name" value="Peptidase_M4/M1_CTD_sf"/>
</dbReference>
<evidence type="ECO:0000256" key="2">
    <source>
        <dbReference type="SAM" id="Phobius"/>
    </source>
</evidence>
<accession>A0A841GUA9</accession>
<feature type="transmembrane region" description="Helical" evidence="2">
    <location>
        <begin position="60"/>
        <end position="80"/>
    </location>
</feature>